<sequence>MARIEKCDHCKFGWNNPCGCNRPDKGDPFLIDFSCYEPMTDAQKFQQEAENLTGPKHLKHTRLIGDITTGYRLVDMNNPREAADAYISDFIEDMKKKSVQMKKELKDQPLRISSTTEISQMLGISESTVRINCRKGLYPGATKLNGKWVIPVYGIKMSR</sequence>
<evidence type="ECO:0000313" key="1">
    <source>
        <dbReference type="EMBL" id="RHF62311.1"/>
    </source>
</evidence>
<dbReference type="EMBL" id="QRHG01000006">
    <property type="protein sequence ID" value="RHF62311.1"/>
    <property type="molecule type" value="Genomic_DNA"/>
</dbReference>
<keyword evidence="1" id="KW-0238">DNA-binding</keyword>
<gene>
    <name evidence="1" type="ORF">DW672_03460</name>
</gene>
<reference evidence="1 2" key="1">
    <citation type="submission" date="2018-08" db="EMBL/GenBank/DDBJ databases">
        <title>A genome reference for cultivated species of the human gut microbiota.</title>
        <authorList>
            <person name="Zou Y."/>
            <person name="Xue W."/>
            <person name="Luo G."/>
        </authorList>
    </citation>
    <scope>NUCLEOTIDE SEQUENCE [LARGE SCALE GENOMIC DNA]</scope>
    <source>
        <strain evidence="1 2">AM25-1LB</strain>
    </source>
</reference>
<name>A0A414P7V2_9FIRM</name>
<dbReference type="AlphaFoldDB" id="A0A414P7V2"/>
<dbReference type="Proteomes" id="UP000284902">
    <property type="component" value="Unassembled WGS sequence"/>
</dbReference>
<dbReference type="RefSeq" id="WP_118212561.1">
    <property type="nucleotide sequence ID" value="NZ_JAQEAN010000008.1"/>
</dbReference>
<evidence type="ECO:0000313" key="2">
    <source>
        <dbReference type="Proteomes" id="UP000284902"/>
    </source>
</evidence>
<comment type="caution">
    <text evidence="1">The sequence shown here is derived from an EMBL/GenBank/DDBJ whole genome shotgun (WGS) entry which is preliminary data.</text>
</comment>
<proteinExistence type="predicted"/>
<accession>A0A414P7V2</accession>
<protein>
    <submittedName>
        <fullName evidence="1">DNA-binding protein</fullName>
    </submittedName>
</protein>
<dbReference type="GO" id="GO:0003677">
    <property type="term" value="F:DNA binding"/>
    <property type="evidence" value="ECO:0007669"/>
    <property type="project" value="UniProtKB-KW"/>
</dbReference>
<organism evidence="1 2">
    <name type="scientific">[Ruminococcus] lactaris</name>
    <dbReference type="NCBI Taxonomy" id="46228"/>
    <lineage>
        <taxon>Bacteria</taxon>
        <taxon>Bacillati</taxon>
        <taxon>Bacillota</taxon>
        <taxon>Clostridia</taxon>
        <taxon>Lachnospirales</taxon>
        <taxon>Lachnospiraceae</taxon>
        <taxon>Mediterraneibacter</taxon>
    </lineage>
</organism>